<keyword evidence="10" id="KW-1185">Reference proteome</keyword>
<dbReference type="AlphaFoldDB" id="A0A1C3EH44"/>
<protein>
    <recommendedName>
        <fullName evidence="8">MotA/TolQ/ExbB proton channel domain-containing protein</fullName>
    </recommendedName>
</protein>
<accession>A0A1C3EH44</accession>
<evidence type="ECO:0000256" key="1">
    <source>
        <dbReference type="ARBA" id="ARBA00004651"/>
    </source>
</evidence>
<dbReference type="Pfam" id="PF01618">
    <property type="entry name" value="MotA_ExbB"/>
    <property type="match status" value="1"/>
</dbReference>
<dbReference type="GO" id="GO:0005886">
    <property type="term" value="C:plasma membrane"/>
    <property type="evidence" value="ECO:0007669"/>
    <property type="project" value="UniProtKB-SubCell"/>
</dbReference>
<reference evidence="9 10" key="1">
    <citation type="submission" date="2016-05" db="EMBL/GenBank/DDBJ databases">
        <title>Genomic and physiological characterization of Planctopirus sp. isolated from fresh water lake.</title>
        <authorList>
            <person name="Subhash Y."/>
            <person name="Ramana C."/>
        </authorList>
    </citation>
    <scope>NUCLEOTIDE SEQUENCE [LARGE SCALE GENOMIC DNA]</scope>
    <source>
        <strain evidence="9 10">JC280</strain>
    </source>
</reference>
<dbReference type="EMBL" id="LYDR01000063">
    <property type="protein sequence ID" value="ODA32575.1"/>
    <property type="molecule type" value="Genomic_DNA"/>
</dbReference>
<evidence type="ECO:0000313" key="10">
    <source>
        <dbReference type="Proteomes" id="UP000094828"/>
    </source>
</evidence>
<feature type="transmembrane region" description="Helical" evidence="7">
    <location>
        <begin position="164"/>
        <end position="190"/>
    </location>
</feature>
<dbReference type="RefSeq" id="WP_068847091.1">
    <property type="nucleotide sequence ID" value="NZ_LYDR01000063.1"/>
</dbReference>
<dbReference type="GO" id="GO:0017038">
    <property type="term" value="P:protein import"/>
    <property type="evidence" value="ECO:0007669"/>
    <property type="project" value="TreeGrafter"/>
</dbReference>
<dbReference type="InterPro" id="IPR002898">
    <property type="entry name" value="MotA_ExbB_proton_chnl"/>
</dbReference>
<dbReference type="STRING" id="1841610.A6X21_19605"/>
<dbReference type="InterPro" id="IPR050790">
    <property type="entry name" value="ExbB/TolQ_transport"/>
</dbReference>
<keyword evidence="4 7" id="KW-1133">Transmembrane helix</keyword>
<sequence length="235" mass="26273">MELNQIIEWAGNSIYAFQALGALVGGTLCVILFRQLATKRFRTHKEAEEFREECSQWIRDHNWEALIARCDAPPWWTKVCPQLLGLAASRTDIPPAEIRNFALDQFEREVQAELEHKVMWVNTVIKSAPMLGLLGTVAGMIAAFGKIASMQKSGTDPSMLANDISLALITTAVGLVIAVPLMIAISAILIRVRKLQFEVDQILTPLLDQLAEARFAETQQKVRTSSSERQVERTR</sequence>
<evidence type="ECO:0000256" key="5">
    <source>
        <dbReference type="ARBA" id="ARBA00023136"/>
    </source>
</evidence>
<keyword evidence="2" id="KW-1003">Cell membrane</keyword>
<keyword evidence="5 7" id="KW-0472">Membrane</keyword>
<comment type="similarity">
    <text evidence="6">Belongs to the exbB/tolQ family.</text>
</comment>
<evidence type="ECO:0000256" key="3">
    <source>
        <dbReference type="ARBA" id="ARBA00022692"/>
    </source>
</evidence>
<organism evidence="9 10">
    <name type="scientific">Planctopirus hydrillae</name>
    <dbReference type="NCBI Taxonomy" id="1841610"/>
    <lineage>
        <taxon>Bacteria</taxon>
        <taxon>Pseudomonadati</taxon>
        <taxon>Planctomycetota</taxon>
        <taxon>Planctomycetia</taxon>
        <taxon>Planctomycetales</taxon>
        <taxon>Planctomycetaceae</taxon>
        <taxon>Planctopirus</taxon>
    </lineage>
</organism>
<comment type="subcellular location">
    <subcellularLocation>
        <location evidence="1">Cell membrane</location>
        <topology evidence="1">Multi-pass membrane protein</topology>
    </subcellularLocation>
    <subcellularLocation>
        <location evidence="6">Membrane</location>
        <topology evidence="6">Multi-pass membrane protein</topology>
    </subcellularLocation>
</comment>
<evidence type="ECO:0000313" key="9">
    <source>
        <dbReference type="EMBL" id="ODA32575.1"/>
    </source>
</evidence>
<gene>
    <name evidence="9" type="ORF">A6X21_19605</name>
</gene>
<feature type="domain" description="MotA/TolQ/ExbB proton channel" evidence="8">
    <location>
        <begin position="95"/>
        <end position="196"/>
    </location>
</feature>
<proteinExistence type="inferred from homology"/>
<evidence type="ECO:0000256" key="7">
    <source>
        <dbReference type="SAM" id="Phobius"/>
    </source>
</evidence>
<dbReference type="Proteomes" id="UP000094828">
    <property type="component" value="Unassembled WGS sequence"/>
</dbReference>
<dbReference type="PANTHER" id="PTHR30625">
    <property type="entry name" value="PROTEIN TOLQ"/>
    <property type="match status" value="1"/>
</dbReference>
<name>A0A1C3EH44_9PLAN</name>
<keyword evidence="6" id="KW-0813">Transport</keyword>
<evidence type="ECO:0000256" key="2">
    <source>
        <dbReference type="ARBA" id="ARBA00022475"/>
    </source>
</evidence>
<feature type="transmembrane region" description="Helical" evidence="7">
    <location>
        <begin position="12"/>
        <end position="33"/>
    </location>
</feature>
<comment type="caution">
    <text evidence="9">The sequence shown here is derived from an EMBL/GenBank/DDBJ whole genome shotgun (WGS) entry which is preliminary data.</text>
</comment>
<keyword evidence="6" id="KW-0653">Protein transport</keyword>
<evidence type="ECO:0000256" key="4">
    <source>
        <dbReference type="ARBA" id="ARBA00022989"/>
    </source>
</evidence>
<evidence type="ECO:0000256" key="6">
    <source>
        <dbReference type="RuleBase" id="RU004057"/>
    </source>
</evidence>
<keyword evidence="3 7" id="KW-0812">Transmembrane</keyword>
<dbReference type="PANTHER" id="PTHR30625:SF17">
    <property type="entry name" value="TOLQ-RELATED"/>
    <property type="match status" value="1"/>
</dbReference>
<evidence type="ECO:0000259" key="8">
    <source>
        <dbReference type="Pfam" id="PF01618"/>
    </source>
</evidence>
<feature type="transmembrane region" description="Helical" evidence="7">
    <location>
        <begin position="124"/>
        <end position="144"/>
    </location>
</feature>
<dbReference type="OrthoDB" id="9809716at2"/>